<accession>A0A6C0LQ12</accession>
<name>A0A6C0LQ12_9ZZZZ</name>
<protein>
    <submittedName>
        <fullName evidence="1">Uncharacterized protein</fullName>
    </submittedName>
</protein>
<sequence length="154" mass="18854">MSMNSHLKKFLKNYKPKILDNYISPYLLTKKLSKYKLLKREDLELITPNHTYIRYVKHYDAFKNKKYEEHIFPGGFFINGGYYCDGRYIITNDCTKWTHILLKYKPHFENDDSQIEKDYIIKLDTSYIFFYNYRKKFDIDNIYMLSMFSKLNKI</sequence>
<dbReference type="EMBL" id="MN740556">
    <property type="protein sequence ID" value="QHU32976.1"/>
    <property type="molecule type" value="Genomic_DNA"/>
</dbReference>
<evidence type="ECO:0000313" key="1">
    <source>
        <dbReference type="EMBL" id="QHU32976.1"/>
    </source>
</evidence>
<dbReference type="AlphaFoldDB" id="A0A6C0LQ12"/>
<reference evidence="1" key="1">
    <citation type="journal article" date="2020" name="Nature">
        <title>Giant virus diversity and host interactions through global metagenomics.</title>
        <authorList>
            <person name="Schulz F."/>
            <person name="Roux S."/>
            <person name="Paez-Espino D."/>
            <person name="Jungbluth S."/>
            <person name="Walsh D.A."/>
            <person name="Denef V.J."/>
            <person name="McMahon K.D."/>
            <person name="Konstantinidis K.T."/>
            <person name="Eloe-Fadrosh E.A."/>
            <person name="Kyrpides N.C."/>
            <person name="Woyke T."/>
        </authorList>
    </citation>
    <scope>NUCLEOTIDE SEQUENCE</scope>
    <source>
        <strain evidence="1">GVMAG-S-1014582-52</strain>
    </source>
</reference>
<proteinExistence type="predicted"/>
<organism evidence="1">
    <name type="scientific">viral metagenome</name>
    <dbReference type="NCBI Taxonomy" id="1070528"/>
    <lineage>
        <taxon>unclassified sequences</taxon>
        <taxon>metagenomes</taxon>
        <taxon>organismal metagenomes</taxon>
    </lineage>
</organism>